<keyword evidence="1" id="KW-0472">Membrane</keyword>
<evidence type="ECO:0000313" key="2">
    <source>
        <dbReference type="EMBL" id="CAK9084012.1"/>
    </source>
</evidence>
<sequence length="554" mass="60584">MYLMPAMRDPLRDHDNEALEALEDADPSADDASMPSREGWRMRAKTGLQIFLDLVLSTASVLAIYWISSANSSMLSWILASVLLALMVLWRVLHLRSAKDKEIPYTCGRASVNGKDVYIVSTLHISPRSERDVISAISTVHPDVVMIELDEERLEFMRGPNHQPTLQPFQYTVPDGSNGLSTHGPIATQRAYWNGEMAGEDIRGPMVQRESTRCADVDGCIVLLEDDSEPLTQLAFRFAAAGARALLVRARGSSSRQLPAGRLGHESLLTDVRVAYRVRSMGYPPIPVLMLTQSSFQQLAADLGQHGASAQGSFQILPDAFPRRTLRRRLCQEVAFGLSGIWLLYGIMECCHVDAGDEFLAAEREAQRQQVPCLCIDLDMDRLCSRFAAAAVPSPRNVLKAMGAWLSVPRHALRIGFPSTCDVDVLGCTALHFGSFRLRTCLSFILGAFGASALVALLLLLLGSGAESAAEGAGVVKPESPEDRQAVISDILLAIEMYMLPCIYSAMVVARDEAMYQSMASQVRSVSSTCHRVVVVVGCAHANGLLQRIRMHGL</sequence>
<dbReference type="EMBL" id="CAXAMN010024139">
    <property type="protein sequence ID" value="CAK9084012.1"/>
    <property type="molecule type" value="Genomic_DNA"/>
</dbReference>
<dbReference type="PANTHER" id="PTHR21530:SF15">
    <property type="entry name" value="TRAB FAMILY PROTEIN"/>
    <property type="match status" value="1"/>
</dbReference>
<feature type="transmembrane region" description="Helical" evidence="1">
    <location>
        <begin position="441"/>
        <end position="466"/>
    </location>
</feature>
<keyword evidence="1" id="KW-1133">Transmembrane helix</keyword>
<gene>
    <name evidence="2" type="ORF">CCMP2556_LOCUS40906</name>
</gene>
<feature type="transmembrane region" description="Helical" evidence="1">
    <location>
        <begin position="50"/>
        <end position="68"/>
    </location>
</feature>
<reference evidence="2 3" key="1">
    <citation type="submission" date="2024-02" db="EMBL/GenBank/DDBJ databases">
        <authorList>
            <person name="Chen Y."/>
            <person name="Shah S."/>
            <person name="Dougan E. K."/>
            <person name="Thang M."/>
            <person name="Chan C."/>
        </authorList>
    </citation>
    <scope>NUCLEOTIDE SEQUENCE [LARGE SCALE GENOMIC DNA]</scope>
</reference>
<feature type="transmembrane region" description="Helical" evidence="1">
    <location>
        <begin position="486"/>
        <end position="510"/>
    </location>
</feature>
<protein>
    <submittedName>
        <fullName evidence="2">Uncharacterized protein</fullName>
    </submittedName>
</protein>
<dbReference type="InterPro" id="IPR046345">
    <property type="entry name" value="TraB_PrgY-like"/>
</dbReference>
<evidence type="ECO:0000256" key="1">
    <source>
        <dbReference type="SAM" id="Phobius"/>
    </source>
</evidence>
<organism evidence="2 3">
    <name type="scientific">Durusdinium trenchii</name>
    <dbReference type="NCBI Taxonomy" id="1381693"/>
    <lineage>
        <taxon>Eukaryota</taxon>
        <taxon>Sar</taxon>
        <taxon>Alveolata</taxon>
        <taxon>Dinophyceae</taxon>
        <taxon>Suessiales</taxon>
        <taxon>Symbiodiniaceae</taxon>
        <taxon>Durusdinium</taxon>
    </lineage>
</organism>
<proteinExistence type="predicted"/>
<evidence type="ECO:0000313" key="3">
    <source>
        <dbReference type="Proteomes" id="UP001642484"/>
    </source>
</evidence>
<name>A0ABP0Q6Z6_9DINO</name>
<dbReference type="PANTHER" id="PTHR21530">
    <property type="entry name" value="PHEROMONE SHUTDOWN PROTEIN"/>
    <property type="match status" value="1"/>
</dbReference>
<comment type="caution">
    <text evidence="2">The sequence shown here is derived from an EMBL/GenBank/DDBJ whole genome shotgun (WGS) entry which is preliminary data.</text>
</comment>
<feature type="transmembrane region" description="Helical" evidence="1">
    <location>
        <begin position="74"/>
        <end position="93"/>
    </location>
</feature>
<keyword evidence="3" id="KW-1185">Reference proteome</keyword>
<accession>A0ABP0Q6Z6</accession>
<dbReference type="Proteomes" id="UP001642484">
    <property type="component" value="Unassembled WGS sequence"/>
</dbReference>
<keyword evidence="1" id="KW-0812">Transmembrane</keyword>